<keyword evidence="6" id="KW-1185">Reference proteome</keyword>
<reference evidence="5 6" key="1">
    <citation type="submission" date="2016-10" db="EMBL/GenBank/DDBJ databases">
        <authorList>
            <person name="de Groot N.N."/>
        </authorList>
    </citation>
    <scope>NUCLEOTIDE SEQUENCE [LARGE SCALE GENOMIC DNA]</scope>
    <source>
        <strain evidence="5 6">CGMCC 1.10331</strain>
    </source>
</reference>
<evidence type="ECO:0000313" key="6">
    <source>
        <dbReference type="Proteomes" id="UP000236740"/>
    </source>
</evidence>
<keyword evidence="3" id="KW-0732">Signal</keyword>
<reference evidence="4 7" key="2">
    <citation type="journal article" date="2019" name="Nat. Commun.">
        <title>A new type of DNA phosphorothioation-based antiviral system in archaea.</title>
        <authorList>
            <person name="Xiong L."/>
            <person name="Liu S."/>
            <person name="Chen S."/>
            <person name="Xiao Y."/>
            <person name="Zhu B."/>
            <person name="Gao Y."/>
            <person name="Zhang Y."/>
            <person name="Chen B."/>
            <person name="Luo J."/>
            <person name="Deng Z."/>
            <person name="Chen X."/>
            <person name="Wang L."/>
            <person name="Chen S."/>
        </authorList>
    </citation>
    <scope>NUCLEOTIDE SEQUENCE [LARGE SCALE GENOMIC DNA]</scope>
    <source>
        <strain evidence="4 7">CGMCC 1.10331</strain>
        <plasmid evidence="4 7">unnamed1</plasmid>
    </source>
</reference>
<name>A0A1H6B8Z3_9EURY</name>
<dbReference type="EMBL" id="CP031312">
    <property type="protein sequence ID" value="QCC49206.1"/>
    <property type="molecule type" value="Genomic_DNA"/>
</dbReference>
<dbReference type="InterPro" id="IPR019546">
    <property type="entry name" value="TAT_signal_bac_arc"/>
</dbReference>
<dbReference type="Gene3D" id="3.40.190.10">
    <property type="entry name" value="Periplasmic binding protein-like II"/>
    <property type="match status" value="2"/>
</dbReference>
<dbReference type="InterPro" id="IPR006311">
    <property type="entry name" value="TAT_signal"/>
</dbReference>
<evidence type="ECO:0000313" key="5">
    <source>
        <dbReference type="EMBL" id="SEG57313.1"/>
    </source>
</evidence>
<protein>
    <submittedName>
        <fullName evidence="4">ABC transporter substrate-binding protein</fullName>
    </submittedName>
    <submittedName>
        <fullName evidence="5">NitT/TauT family transport system substrate-binding protein</fullName>
    </submittedName>
</protein>
<evidence type="ECO:0000256" key="2">
    <source>
        <dbReference type="ARBA" id="ARBA00010742"/>
    </source>
</evidence>
<organism evidence="5 6">
    <name type="scientific">Halobellus limi</name>
    <dbReference type="NCBI Taxonomy" id="699433"/>
    <lineage>
        <taxon>Archaea</taxon>
        <taxon>Methanobacteriati</taxon>
        <taxon>Methanobacteriota</taxon>
        <taxon>Stenosarchaea group</taxon>
        <taxon>Halobacteria</taxon>
        <taxon>Halobacteriales</taxon>
        <taxon>Haloferacaceae</taxon>
        <taxon>Halobellus</taxon>
    </lineage>
</organism>
<dbReference type="Proteomes" id="UP000296733">
    <property type="component" value="Plasmid unnamed1"/>
</dbReference>
<sequence>MSFKNSNRRSFLKHSAAVGTVGLTGLAGCSSITGGETPELGLAFTVPVENIASLFAIEDIQDQLTNLGSEYELNVTRDQSTPDSLNKMASGNADMALLSTVSYASAVRQEAVPGNISMIATDFWDAHPDWYGISIFSGADSDITEPEDLEGATIGVNAQGTGVHALIVKKFQQIGLDPENDAEIVELPFPTFVSAINDGRIDAGVFPAIFAVSARGEGFNEVYTSQETWEQAYPFAYTVAANSSIDEKGDAIAAWGEDFREMVNYAYDNRSEVVSLAAEYFELPEPLVDGFFLTNNDYYRQDLTIDMDRLQFTMDEMVNLGFVEESFDVTEYATNDYIPSN</sequence>
<accession>A0A1H6B8Z3</accession>
<gene>
    <name evidence="4" type="ORF">DV707_15750</name>
    <name evidence="5" type="ORF">SAMN04488133_2676</name>
</gene>
<dbReference type="PROSITE" id="PS51318">
    <property type="entry name" value="TAT"/>
    <property type="match status" value="1"/>
</dbReference>
<dbReference type="GO" id="GO:0042597">
    <property type="term" value="C:periplasmic space"/>
    <property type="evidence" value="ECO:0007669"/>
    <property type="project" value="UniProtKB-SubCell"/>
</dbReference>
<evidence type="ECO:0000256" key="3">
    <source>
        <dbReference type="ARBA" id="ARBA00022729"/>
    </source>
</evidence>
<dbReference type="RefSeq" id="WP_103992369.1">
    <property type="nucleotide sequence ID" value="NZ_CP031312.1"/>
</dbReference>
<dbReference type="AlphaFoldDB" id="A0A1H6B8Z3"/>
<keyword evidence="4" id="KW-0614">Plasmid</keyword>
<evidence type="ECO:0000313" key="7">
    <source>
        <dbReference type="Proteomes" id="UP000296733"/>
    </source>
</evidence>
<dbReference type="Pfam" id="PF12974">
    <property type="entry name" value="Phosphonate-bd"/>
    <property type="match status" value="1"/>
</dbReference>
<dbReference type="GeneID" id="39859574"/>
<dbReference type="NCBIfam" id="TIGR01409">
    <property type="entry name" value="TAT_signal_seq"/>
    <property type="match status" value="1"/>
</dbReference>
<dbReference type="PROSITE" id="PS51257">
    <property type="entry name" value="PROKAR_LIPOPROTEIN"/>
    <property type="match status" value="1"/>
</dbReference>
<dbReference type="KEGG" id="hlm:DV707_15750"/>
<geneLocation type="plasmid" evidence="4">
    <name>unnamed1</name>
</geneLocation>
<evidence type="ECO:0000313" key="4">
    <source>
        <dbReference type="EMBL" id="QCC49206.1"/>
    </source>
</evidence>
<dbReference type="OrthoDB" id="204789at2157"/>
<dbReference type="PANTHER" id="PTHR30024">
    <property type="entry name" value="ALIPHATIC SULFONATES-BINDING PROTEIN-RELATED"/>
    <property type="match status" value="1"/>
</dbReference>
<comment type="subcellular location">
    <subcellularLocation>
        <location evidence="1">Periplasm</location>
    </subcellularLocation>
</comment>
<evidence type="ECO:0000256" key="1">
    <source>
        <dbReference type="ARBA" id="ARBA00004418"/>
    </source>
</evidence>
<comment type="similarity">
    <text evidence="2">Belongs to the bacterial solute-binding protein SsuA/TauA family.</text>
</comment>
<dbReference type="SUPFAM" id="SSF53850">
    <property type="entry name" value="Periplasmic binding protein-like II"/>
    <property type="match status" value="1"/>
</dbReference>
<dbReference type="PANTHER" id="PTHR30024:SF47">
    <property type="entry name" value="TAURINE-BINDING PERIPLASMIC PROTEIN"/>
    <property type="match status" value="1"/>
</dbReference>
<proteinExistence type="inferred from homology"/>
<dbReference type="EMBL" id="FNVN01000004">
    <property type="protein sequence ID" value="SEG57313.1"/>
    <property type="molecule type" value="Genomic_DNA"/>
</dbReference>
<dbReference type="Proteomes" id="UP000236740">
    <property type="component" value="Unassembled WGS sequence"/>
</dbReference>